<name>A0ABP8K6H4_9MICO</name>
<dbReference type="InterPro" id="IPR002645">
    <property type="entry name" value="STAS_dom"/>
</dbReference>
<evidence type="ECO:0000259" key="1">
    <source>
        <dbReference type="PROSITE" id="PS50801"/>
    </source>
</evidence>
<reference evidence="3" key="1">
    <citation type="journal article" date="2019" name="Int. J. Syst. Evol. Microbiol.">
        <title>The Global Catalogue of Microorganisms (GCM) 10K type strain sequencing project: providing services to taxonomists for standard genome sequencing and annotation.</title>
        <authorList>
            <consortium name="The Broad Institute Genomics Platform"/>
            <consortium name="The Broad Institute Genome Sequencing Center for Infectious Disease"/>
            <person name="Wu L."/>
            <person name="Ma J."/>
        </authorList>
    </citation>
    <scope>NUCLEOTIDE SEQUENCE [LARGE SCALE GENOMIC DNA]</scope>
    <source>
        <strain evidence="3">JCM 17809</strain>
    </source>
</reference>
<gene>
    <name evidence="2" type="ORF">GCM10023168_09360</name>
</gene>
<proteinExistence type="predicted"/>
<dbReference type="Pfam" id="PF01740">
    <property type="entry name" value="STAS"/>
    <property type="match status" value="1"/>
</dbReference>
<dbReference type="CDD" id="cd07043">
    <property type="entry name" value="STAS_anti-anti-sigma_factors"/>
    <property type="match status" value="1"/>
</dbReference>
<dbReference type="PANTHER" id="PTHR33495">
    <property type="entry name" value="ANTI-SIGMA FACTOR ANTAGONIST TM_1081-RELATED-RELATED"/>
    <property type="match status" value="1"/>
</dbReference>
<protein>
    <recommendedName>
        <fullName evidence="1">STAS domain-containing protein</fullName>
    </recommendedName>
</protein>
<evidence type="ECO:0000313" key="2">
    <source>
        <dbReference type="EMBL" id="GAA4400518.1"/>
    </source>
</evidence>
<dbReference type="PANTHER" id="PTHR33495:SF2">
    <property type="entry name" value="ANTI-SIGMA FACTOR ANTAGONIST TM_1081-RELATED"/>
    <property type="match status" value="1"/>
</dbReference>
<dbReference type="Proteomes" id="UP001500945">
    <property type="component" value="Unassembled WGS sequence"/>
</dbReference>
<organism evidence="2 3">
    <name type="scientific">Fodinibacter luteus</name>
    <dbReference type="NCBI Taxonomy" id="552064"/>
    <lineage>
        <taxon>Bacteria</taxon>
        <taxon>Bacillati</taxon>
        <taxon>Actinomycetota</taxon>
        <taxon>Actinomycetes</taxon>
        <taxon>Micrococcales</taxon>
        <taxon>Intrasporangiaceae</taxon>
        <taxon>Fodinibacter (ex Wang et al. 2009)</taxon>
    </lineage>
</organism>
<dbReference type="EMBL" id="BAABGM010000004">
    <property type="protein sequence ID" value="GAA4400518.1"/>
    <property type="molecule type" value="Genomic_DNA"/>
</dbReference>
<comment type="caution">
    <text evidence="2">The sequence shown here is derived from an EMBL/GenBank/DDBJ whole genome shotgun (WGS) entry which is preliminary data.</text>
</comment>
<feature type="domain" description="STAS" evidence="1">
    <location>
        <begin position="22"/>
        <end position="101"/>
    </location>
</feature>
<sequence length="124" mass="13022">MANLGEAIVTIAEHEDEHGRHVALRGRLDVRTAADLRLTLHRVIAGGTNPLLLDLGEAHVGDATGLGLIVECVRRSRRAGRGLHIVAADERTRRLLRRARLGTLIGTAPSCSGVGEPAMAGAAG</sequence>
<accession>A0ABP8K6H4</accession>
<evidence type="ECO:0000313" key="3">
    <source>
        <dbReference type="Proteomes" id="UP001500945"/>
    </source>
</evidence>
<dbReference type="Gene3D" id="3.30.750.24">
    <property type="entry name" value="STAS domain"/>
    <property type="match status" value="1"/>
</dbReference>
<dbReference type="InterPro" id="IPR036513">
    <property type="entry name" value="STAS_dom_sf"/>
</dbReference>
<dbReference type="SUPFAM" id="SSF52091">
    <property type="entry name" value="SpoIIaa-like"/>
    <property type="match status" value="1"/>
</dbReference>
<dbReference type="PROSITE" id="PS50801">
    <property type="entry name" value="STAS"/>
    <property type="match status" value="1"/>
</dbReference>
<dbReference type="RefSeq" id="WP_345202858.1">
    <property type="nucleotide sequence ID" value="NZ_BAABGM010000004.1"/>
</dbReference>
<keyword evidence="3" id="KW-1185">Reference proteome</keyword>